<evidence type="ECO:0000256" key="1">
    <source>
        <dbReference type="SAM" id="SignalP"/>
    </source>
</evidence>
<dbReference type="OrthoDB" id="1265549at2"/>
<dbReference type="SUPFAM" id="SSF49478">
    <property type="entry name" value="Cna protein B-type domain"/>
    <property type="match status" value="1"/>
</dbReference>
<dbReference type="Proteomes" id="UP000252081">
    <property type="component" value="Unassembled WGS sequence"/>
</dbReference>
<protein>
    <recommendedName>
        <fullName evidence="4">Carboxypeptidase regulatory-like domain-containing protein</fullName>
    </recommendedName>
</protein>
<accession>A0A366KUX3</accession>
<proteinExistence type="predicted"/>
<feature type="chain" id="PRO_5016835255" description="Carboxypeptidase regulatory-like domain-containing protein" evidence="1">
    <location>
        <begin position="21"/>
        <end position="203"/>
    </location>
</feature>
<comment type="caution">
    <text evidence="2">The sequence shown here is derived from an EMBL/GenBank/DDBJ whole genome shotgun (WGS) entry which is preliminary data.</text>
</comment>
<dbReference type="EMBL" id="QNQU01000014">
    <property type="protein sequence ID" value="RBQ05338.1"/>
    <property type="molecule type" value="Genomic_DNA"/>
</dbReference>
<feature type="signal peptide" evidence="1">
    <location>
        <begin position="1"/>
        <end position="20"/>
    </location>
</feature>
<dbReference type="RefSeq" id="WP_113949995.1">
    <property type="nucleotide sequence ID" value="NZ_QNQU01000014.1"/>
</dbReference>
<keyword evidence="1" id="KW-0732">Signal</keyword>
<organism evidence="2 3">
    <name type="scientific">Pedobacter miscanthi</name>
    <dbReference type="NCBI Taxonomy" id="2259170"/>
    <lineage>
        <taxon>Bacteria</taxon>
        <taxon>Pseudomonadati</taxon>
        <taxon>Bacteroidota</taxon>
        <taxon>Sphingobacteriia</taxon>
        <taxon>Sphingobacteriales</taxon>
        <taxon>Sphingobacteriaceae</taxon>
        <taxon>Pedobacter</taxon>
    </lineage>
</organism>
<dbReference type="AlphaFoldDB" id="A0A366KUX3"/>
<evidence type="ECO:0008006" key="4">
    <source>
        <dbReference type="Google" id="ProtNLM"/>
    </source>
</evidence>
<reference evidence="2 3" key="1">
    <citation type="submission" date="2018-07" db="EMBL/GenBank/DDBJ databases">
        <title>A draft genome of a endophytic bacteria, a new species of Pedobacter.</title>
        <authorList>
            <person name="Zhang Z.D."/>
            <person name="Chen Z.J."/>
        </authorList>
    </citation>
    <scope>NUCLEOTIDE SEQUENCE [LARGE SCALE GENOMIC DNA]</scope>
    <source>
        <strain evidence="2 3">RS10</strain>
    </source>
</reference>
<name>A0A366KUX3_9SPHI</name>
<keyword evidence="3" id="KW-1185">Reference proteome</keyword>
<evidence type="ECO:0000313" key="3">
    <source>
        <dbReference type="Proteomes" id="UP000252081"/>
    </source>
</evidence>
<evidence type="ECO:0000313" key="2">
    <source>
        <dbReference type="EMBL" id="RBQ05338.1"/>
    </source>
</evidence>
<gene>
    <name evidence="2" type="ORF">DRW42_16800</name>
</gene>
<sequence>MKKRAVIAAFLLFTSFIVLAQVKNSTLTETQQSAKPSKTSVQEGHYCEYCKLSYPESHFPCIMKSIKGKLDAATGDINFTAGQPVAGIVVKGNTNTGDLLALTTNEKGEIEFNNASTGNYKFVVSVPSTNPNSRVAGSPIGGILIKGGKNPGGNSIILITNENGEIELQNISAGKYKFIALGASEDEKTNSLYKSVYSEKVNP</sequence>